<evidence type="ECO:0000313" key="6">
    <source>
        <dbReference type="EMBL" id="ROU15991.1"/>
    </source>
</evidence>
<dbReference type="Pfam" id="PF06558">
    <property type="entry name" value="SecM"/>
    <property type="match status" value="1"/>
</dbReference>
<sequence>MVISWRENRITVLKPKVEYYVSGMLTRWRQFGRRYFWPHLLLGMVAASFGLPALASNTEPASPARETSSNHHPSQKIDFTQLARLENNRRPSFSVDYWHQHAIRTVIRHLSFAMAPTASPVAEPASPLQAAQHLALLDTLNALLNVESQPPAVIAQAVILPALPPHAFSIPAWISQVQGIRAGPQRLV</sequence>
<proteinExistence type="inferred from homology"/>
<evidence type="ECO:0000256" key="5">
    <source>
        <dbReference type="SAM" id="Phobius"/>
    </source>
</evidence>
<comment type="function">
    <text evidence="4">Regulates secA expression by translational coupling of the secM secA operon. Translational pausing at a specific Pro residue 5 residues before the end of the protein may allow disruption of a mRNA repressor helix that normally suppresses secA translation initiation.</text>
</comment>
<comment type="subcellular location">
    <subcellularLocation>
        <location evidence="4">Cytoplasm</location>
        <location evidence="4">Cytosol</location>
    </subcellularLocation>
    <subcellularLocation>
        <location evidence="4">Periplasm</location>
    </subcellularLocation>
    <text evidence="4">The active form is cytosolic, while the periplasmic form is rapidly degraded, mainly by the tail-specific protease.</text>
</comment>
<dbReference type="PIRSF" id="PIRSF004572">
    <property type="entry name" value="SecM"/>
    <property type="match status" value="1"/>
</dbReference>
<dbReference type="InterPro" id="IPR009502">
    <property type="entry name" value="SecM"/>
</dbReference>
<comment type="similarity">
    <text evidence="4">Belongs to the SecM family.</text>
</comment>
<protein>
    <recommendedName>
        <fullName evidence="4">Secretion monitor</fullName>
    </recommendedName>
</protein>
<dbReference type="GO" id="GO:0045182">
    <property type="term" value="F:translation regulator activity"/>
    <property type="evidence" value="ECO:0007669"/>
    <property type="project" value="InterPro"/>
</dbReference>
<dbReference type="GO" id="GO:0005829">
    <property type="term" value="C:cytosol"/>
    <property type="evidence" value="ECO:0007669"/>
    <property type="project" value="UniProtKB-SubCell"/>
</dbReference>
<reference evidence="6 7" key="1">
    <citation type="submission" date="2018-10" db="EMBL/GenBank/DDBJ databases">
        <title>Horizontal transference of carbapenem resistance between Klebsiella pneumoniae and Kluyvera ascorbata during abdominal infection: a case report.</title>
        <authorList>
            <person name="Raro O.H.F."/>
            <person name="Lima-Morales D."/>
            <person name="Barth A.L."/>
            <person name="Paim T.G.S."/>
            <person name="Mott M.P."/>
            <person name="Riche C.V.W."/>
            <person name="Teixeira U.F."/>
            <person name="Waechter F."/>
            <person name="Dias C.A.G."/>
        </authorList>
    </citation>
    <scope>NUCLEOTIDE SEQUENCE [LARGE SCALE GENOMIC DNA]</scope>
    <source>
        <strain evidence="6 7">OT2</strain>
    </source>
</reference>
<dbReference type="Proteomes" id="UP000268051">
    <property type="component" value="Unassembled WGS sequence"/>
</dbReference>
<comment type="caution">
    <text evidence="6">The sequence shown here is derived from an EMBL/GenBank/DDBJ whole genome shotgun (WGS) entry which is preliminary data.</text>
</comment>
<accession>A0A3N2S8V1</accession>
<dbReference type="EMBL" id="RHFN01000005">
    <property type="protein sequence ID" value="ROU15991.1"/>
    <property type="molecule type" value="Genomic_DNA"/>
</dbReference>
<keyword evidence="5" id="KW-0812">Transmembrane</keyword>
<evidence type="ECO:0000256" key="3">
    <source>
        <dbReference type="ARBA" id="ARBA00022764"/>
    </source>
</evidence>
<dbReference type="AlphaFoldDB" id="A0A3N2S8V1"/>
<dbReference type="HAMAP" id="MF_01332">
    <property type="entry name" value="SecM"/>
    <property type="match status" value="1"/>
</dbReference>
<gene>
    <name evidence="4 6" type="primary">secM</name>
    <name evidence="6" type="ORF">EB837_06665</name>
</gene>
<evidence type="ECO:0000256" key="4">
    <source>
        <dbReference type="HAMAP-Rule" id="MF_01332"/>
    </source>
</evidence>
<keyword evidence="5" id="KW-1133">Transmembrane helix</keyword>
<dbReference type="GO" id="GO:0042597">
    <property type="term" value="C:periplasmic space"/>
    <property type="evidence" value="ECO:0007669"/>
    <property type="project" value="UniProtKB-SubCell"/>
</dbReference>
<keyword evidence="3 4" id="KW-0574">Periplasm</keyword>
<dbReference type="NCBIfam" id="NF002799">
    <property type="entry name" value="PRK02943.1-1"/>
    <property type="match status" value="1"/>
</dbReference>
<evidence type="ECO:0000256" key="1">
    <source>
        <dbReference type="ARBA" id="ARBA00022490"/>
    </source>
</evidence>
<feature type="transmembrane region" description="Helical" evidence="5">
    <location>
        <begin position="35"/>
        <end position="55"/>
    </location>
</feature>
<evidence type="ECO:0000256" key="2">
    <source>
        <dbReference type="ARBA" id="ARBA00022729"/>
    </source>
</evidence>
<keyword evidence="1 4" id="KW-0963">Cytoplasm</keyword>
<keyword evidence="2" id="KW-0732">Signal</keyword>
<name>A0A3N2S8V1_9ENTR</name>
<keyword evidence="5" id="KW-0472">Membrane</keyword>
<organism evidence="6 7">
    <name type="scientific">Kluyvera ascorbata</name>
    <dbReference type="NCBI Taxonomy" id="51288"/>
    <lineage>
        <taxon>Bacteria</taxon>
        <taxon>Pseudomonadati</taxon>
        <taxon>Pseudomonadota</taxon>
        <taxon>Gammaproteobacteria</taxon>
        <taxon>Enterobacterales</taxon>
        <taxon>Enterobacteriaceae</taxon>
        <taxon>Kluyvera</taxon>
    </lineage>
</organism>
<evidence type="ECO:0000313" key="7">
    <source>
        <dbReference type="Proteomes" id="UP000268051"/>
    </source>
</evidence>